<dbReference type="InterPro" id="IPR036869">
    <property type="entry name" value="J_dom_sf"/>
</dbReference>
<feature type="compositionally biased region" description="Basic and acidic residues" evidence="1">
    <location>
        <begin position="155"/>
        <end position="207"/>
    </location>
</feature>
<name>A0AAV9JS67_9PEZI</name>
<proteinExistence type="predicted"/>
<reference evidence="3 4" key="1">
    <citation type="submission" date="2021-11" db="EMBL/GenBank/DDBJ databases">
        <title>Black yeast isolated from Biological Soil Crust.</title>
        <authorList>
            <person name="Kurbessoian T."/>
        </authorList>
    </citation>
    <scope>NUCLEOTIDE SEQUENCE [LARGE SCALE GENOMIC DNA]</scope>
    <source>
        <strain evidence="3 4">CCFEE 5522</strain>
    </source>
</reference>
<organism evidence="3 4">
    <name type="scientific">Oleoguttula mirabilis</name>
    <dbReference type="NCBI Taxonomy" id="1507867"/>
    <lineage>
        <taxon>Eukaryota</taxon>
        <taxon>Fungi</taxon>
        <taxon>Dikarya</taxon>
        <taxon>Ascomycota</taxon>
        <taxon>Pezizomycotina</taxon>
        <taxon>Dothideomycetes</taxon>
        <taxon>Dothideomycetidae</taxon>
        <taxon>Mycosphaerellales</taxon>
        <taxon>Teratosphaeriaceae</taxon>
        <taxon>Oleoguttula</taxon>
    </lineage>
</organism>
<evidence type="ECO:0000313" key="3">
    <source>
        <dbReference type="EMBL" id="KAK4547838.1"/>
    </source>
</evidence>
<dbReference type="InterPro" id="IPR001623">
    <property type="entry name" value="DnaJ_domain"/>
</dbReference>
<feature type="domain" description="J" evidence="2">
    <location>
        <begin position="17"/>
        <end position="77"/>
    </location>
</feature>
<sequence length="481" mass="53340">MAETEFRRMRAEYNSSDPFAVLGLQVGCTLLDVKDAYRSHALQLHPDRPSDGLTTEQQTELFQLVGTAYDKIRAQMASEEPQTEDIVAREEDADFHSPQQVRKRVADAKARLEAARQEALHSKWAEELQSLLGEEKFAAKTAKFQEKAAARVELEARGADKRAKRIAKESRGKGRDPAKREATSAPKPSERPKRSGKERKPVRERSDWAAGLRDSVGQGKESRGPLADLTKKGVIESGLGLARRPEVERNADATSTQVSRKERFTTKESDPLEAFQAAEHNNGVRSLNAAIPTDEDWEENSYYLTPKLRVQWGAAEAAKEAKLEDELNEAAQAQAAEQAKAHERRSKRIANLKEQLKAVGQLNGKTMDPRTRKAVLSGKGNAVAALPSGQRARERTWESERHRILQEESLLTEGDWASVLVHPKDGATKSDYCVEGHTNVLAPLNVDNGSYDDLAVVGRRPALVVEGRPDGHRVQAVLECE</sequence>
<comment type="caution">
    <text evidence="3">The sequence shown here is derived from an EMBL/GenBank/DDBJ whole genome shotgun (WGS) entry which is preliminary data.</text>
</comment>
<dbReference type="PROSITE" id="PS50076">
    <property type="entry name" value="DNAJ_2"/>
    <property type="match status" value="1"/>
</dbReference>
<dbReference type="EMBL" id="JAVFHQ010000009">
    <property type="protein sequence ID" value="KAK4547838.1"/>
    <property type="molecule type" value="Genomic_DNA"/>
</dbReference>
<protein>
    <recommendedName>
        <fullName evidence="2">J domain-containing protein</fullName>
    </recommendedName>
</protein>
<dbReference type="SMART" id="SM00271">
    <property type="entry name" value="DnaJ"/>
    <property type="match status" value="1"/>
</dbReference>
<feature type="region of interest" description="Disordered" evidence="1">
    <location>
        <begin position="375"/>
        <end position="395"/>
    </location>
</feature>
<keyword evidence="4" id="KW-1185">Reference proteome</keyword>
<dbReference type="Gene3D" id="1.10.287.110">
    <property type="entry name" value="DnaJ domain"/>
    <property type="match status" value="1"/>
</dbReference>
<accession>A0AAV9JS67</accession>
<feature type="region of interest" description="Disordered" evidence="1">
    <location>
        <begin position="155"/>
        <end position="271"/>
    </location>
</feature>
<dbReference type="SUPFAM" id="SSF46565">
    <property type="entry name" value="Chaperone J-domain"/>
    <property type="match status" value="1"/>
</dbReference>
<feature type="compositionally biased region" description="Basic and acidic residues" evidence="1">
    <location>
        <begin position="259"/>
        <end position="270"/>
    </location>
</feature>
<evidence type="ECO:0000313" key="4">
    <source>
        <dbReference type="Proteomes" id="UP001324427"/>
    </source>
</evidence>
<evidence type="ECO:0000259" key="2">
    <source>
        <dbReference type="PROSITE" id="PS50076"/>
    </source>
</evidence>
<gene>
    <name evidence="3" type="ORF">LTR36_010557</name>
</gene>
<dbReference type="Pfam" id="PF00226">
    <property type="entry name" value="DnaJ"/>
    <property type="match status" value="1"/>
</dbReference>
<dbReference type="Proteomes" id="UP001324427">
    <property type="component" value="Unassembled WGS sequence"/>
</dbReference>
<dbReference type="CDD" id="cd06257">
    <property type="entry name" value="DnaJ"/>
    <property type="match status" value="1"/>
</dbReference>
<dbReference type="AlphaFoldDB" id="A0AAV9JS67"/>
<evidence type="ECO:0000256" key="1">
    <source>
        <dbReference type="SAM" id="MobiDB-lite"/>
    </source>
</evidence>